<gene>
    <name evidence="1" type="ORF">HAX54_013327</name>
</gene>
<evidence type="ECO:0000313" key="2">
    <source>
        <dbReference type="Proteomes" id="UP000823775"/>
    </source>
</evidence>
<reference evidence="1 2" key="1">
    <citation type="journal article" date="2021" name="BMC Genomics">
        <title>Datura genome reveals duplications of psychoactive alkaloid biosynthetic genes and high mutation rate following tissue culture.</title>
        <authorList>
            <person name="Rajewski A."/>
            <person name="Carter-House D."/>
            <person name="Stajich J."/>
            <person name="Litt A."/>
        </authorList>
    </citation>
    <scope>NUCLEOTIDE SEQUENCE [LARGE SCALE GENOMIC DNA]</scope>
    <source>
        <strain evidence="1">AR-01</strain>
    </source>
</reference>
<proteinExistence type="predicted"/>
<protein>
    <submittedName>
        <fullName evidence="1">Uncharacterized protein</fullName>
    </submittedName>
</protein>
<sequence length="76" mass="8718">MELAKRSPKRGYLSLWSSPREDKTLLYHQQKCLLIAEVTNPEIKEVVQAMPHDEAPGVDGFPVEFFIGTLFRKRSS</sequence>
<dbReference type="Proteomes" id="UP000823775">
    <property type="component" value="Unassembled WGS sequence"/>
</dbReference>
<name>A0ABS8RIL9_DATST</name>
<evidence type="ECO:0000313" key="1">
    <source>
        <dbReference type="EMBL" id="MCD7446652.1"/>
    </source>
</evidence>
<organism evidence="1 2">
    <name type="scientific">Datura stramonium</name>
    <name type="common">Jimsonweed</name>
    <name type="synonym">Common thornapple</name>
    <dbReference type="NCBI Taxonomy" id="4076"/>
    <lineage>
        <taxon>Eukaryota</taxon>
        <taxon>Viridiplantae</taxon>
        <taxon>Streptophyta</taxon>
        <taxon>Embryophyta</taxon>
        <taxon>Tracheophyta</taxon>
        <taxon>Spermatophyta</taxon>
        <taxon>Magnoliopsida</taxon>
        <taxon>eudicotyledons</taxon>
        <taxon>Gunneridae</taxon>
        <taxon>Pentapetalae</taxon>
        <taxon>asterids</taxon>
        <taxon>lamiids</taxon>
        <taxon>Solanales</taxon>
        <taxon>Solanaceae</taxon>
        <taxon>Solanoideae</taxon>
        <taxon>Datureae</taxon>
        <taxon>Datura</taxon>
    </lineage>
</organism>
<accession>A0ABS8RIL9</accession>
<keyword evidence="2" id="KW-1185">Reference proteome</keyword>
<comment type="caution">
    <text evidence="1">The sequence shown here is derived from an EMBL/GenBank/DDBJ whole genome shotgun (WGS) entry which is preliminary data.</text>
</comment>
<dbReference type="EMBL" id="JACEIK010000018">
    <property type="protein sequence ID" value="MCD7446652.1"/>
    <property type="molecule type" value="Genomic_DNA"/>
</dbReference>